<evidence type="ECO:0000259" key="7">
    <source>
        <dbReference type="PROSITE" id="PS50850"/>
    </source>
</evidence>
<dbReference type="PANTHER" id="PTHR42718:SF9">
    <property type="entry name" value="MAJOR FACILITATOR SUPERFAMILY MULTIDRUG TRANSPORTER MFSC"/>
    <property type="match status" value="1"/>
</dbReference>
<dbReference type="PROSITE" id="PS50850">
    <property type="entry name" value="MFS"/>
    <property type="match status" value="1"/>
</dbReference>
<dbReference type="GO" id="GO:0005886">
    <property type="term" value="C:plasma membrane"/>
    <property type="evidence" value="ECO:0007669"/>
    <property type="project" value="UniProtKB-SubCell"/>
</dbReference>
<evidence type="ECO:0000256" key="3">
    <source>
        <dbReference type="ARBA" id="ARBA00022692"/>
    </source>
</evidence>
<feature type="transmembrane region" description="Helical" evidence="6">
    <location>
        <begin position="107"/>
        <end position="124"/>
    </location>
</feature>
<organism evidence="8 9">
    <name type="scientific">Actinokineospora fastidiosa</name>
    <dbReference type="NCBI Taxonomy" id="1816"/>
    <lineage>
        <taxon>Bacteria</taxon>
        <taxon>Bacillati</taxon>
        <taxon>Actinomycetota</taxon>
        <taxon>Actinomycetes</taxon>
        <taxon>Pseudonocardiales</taxon>
        <taxon>Pseudonocardiaceae</taxon>
        <taxon>Actinokineospora</taxon>
    </lineage>
</organism>
<dbReference type="Gene3D" id="1.20.1250.20">
    <property type="entry name" value="MFS general substrate transporter like domains"/>
    <property type="match status" value="1"/>
</dbReference>
<feature type="transmembrane region" description="Helical" evidence="6">
    <location>
        <begin position="393"/>
        <end position="409"/>
    </location>
</feature>
<feature type="transmembrane region" description="Helical" evidence="6">
    <location>
        <begin position="293"/>
        <end position="311"/>
    </location>
</feature>
<feature type="transmembrane region" description="Helical" evidence="6">
    <location>
        <begin position="194"/>
        <end position="216"/>
    </location>
</feature>
<evidence type="ECO:0000256" key="1">
    <source>
        <dbReference type="ARBA" id="ARBA00004651"/>
    </source>
</evidence>
<dbReference type="InterPro" id="IPR011701">
    <property type="entry name" value="MFS"/>
</dbReference>
<gene>
    <name evidence="8" type="ORF">GCM10010171_64720</name>
</gene>
<feature type="transmembrane region" description="Helical" evidence="6">
    <location>
        <begin position="415"/>
        <end position="437"/>
    </location>
</feature>
<dbReference type="PANTHER" id="PTHR42718">
    <property type="entry name" value="MAJOR FACILITATOR SUPERFAMILY MULTIDRUG TRANSPORTER MFSC"/>
    <property type="match status" value="1"/>
</dbReference>
<evidence type="ECO:0000256" key="6">
    <source>
        <dbReference type="SAM" id="Phobius"/>
    </source>
</evidence>
<comment type="caution">
    <text evidence="8">The sequence shown here is derived from an EMBL/GenBank/DDBJ whole genome shotgun (WGS) entry which is preliminary data.</text>
</comment>
<comment type="subcellular location">
    <subcellularLocation>
        <location evidence="1">Cell membrane</location>
        <topology evidence="1">Multi-pass membrane protein</topology>
    </subcellularLocation>
</comment>
<dbReference type="Proteomes" id="UP000660680">
    <property type="component" value="Unassembled WGS sequence"/>
</dbReference>
<feature type="transmembrane region" description="Helical" evidence="6">
    <location>
        <begin position="323"/>
        <end position="341"/>
    </location>
</feature>
<evidence type="ECO:0000256" key="4">
    <source>
        <dbReference type="ARBA" id="ARBA00022989"/>
    </source>
</evidence>
<dbReference type="SUPFAM" id="SSF103473">
    <property type="entry name" value="MFS general substrate transporter"/>
    <property type="match status" value="1"/>
</dbReference>
<dbReference type="Pfam" id="PF07690">
    <property type="entry name" value="MFS_1"/>
    <property type="match status" value="1"/>
</dbReference>
<evidence type="ECO:0000313" key="8">
    <source>
        <dbReference type="EMBL" id="GGS60913.1"/>
    </source>
</evidence>
<feature type="transmembrane region" description="Helical" evidence="6">
    <location>
        <begin position="136"/>
        <end position="157"/>
    </location>
</feature>
<protein>
    <submittedName>
        <fullName evidence="8">MFS transporter</fullName>
    </submittedName>
</protein>
<dbReference type="RefSeq" id="WP_189214440.1">
    <property type="nucleotide sequence ID" value="NZ_BMRB01000014.1"/>
</dbReference>
<evidence type="ECO:0000256" key="2">
    <source>
        <dbReference type="ARBA" id="ARBA00022448"/>
    </source>
</evidence>
<dbReference type="EMBL" id="BMRB01000014">
    <property type="protein sequence ID" value="GGS60913.1"/>
    <property type="molecule type" value="Genomic_DNA"/>
</dbReference>
<keyword evidence="9" id="KW-1185">Reference proteome</keyword>
<feature type="transmembrane region" description="Helical" evidence="6">
    <location>
        <begin position="163"/>
        <end position="182"/>
    </location>
</feature>
<name>A0A918GTR5_9PSEU</name>
<feature type="transmembrane region" description="Helical" evidence="6">
    <location>
        <begin position="259"/>
        <end position="281"/>
    </location>
</feature>
<keyword evidence="4 6" id="KW-1133">Transmembrane helix</keyword>
<feature type="transmembrane region" description="Helical" evidence="6">
    <location>
        <begin position="76"/>
        <end position="95"/>
    </location>
</feature>
<dbReference type="InterPro" id="IPR020846">
    <property type="entry name" value="MFS_dom"/>
</dbReference>
<dbReference type="InterPro" id="IPR036259">
    <property type="entry name" value="MFS_trans_sf"/>
</dbReference>
<feature type="domain" description="Major facilitator superfamily (MFS) profile" evidence="7">
    <location>
        <begin position="10"/>
        <end position="441"/>
    </location>
</feature>
<feature type="transmembrane region" description="Helical" evidence="6">
    <location>
        <begin position="222"/>
        <end position="239"/>
    </location>
</feature>
<evidence type="ECO:0000256" key="5">
    <source>
        <dbReference type="ARBA" id="ARBA00023136"/>
    </source>
</evidence>
<accession>A0A918GTR5</accession>
<dbReference type="GO" id="GO:0022857">
    <property type="term" value="F:transmembrane transporter activity"/>
    <property type="evidence" value="ECO:0007669"/>
    <property type="project" value="InterPro"/>
</dbReference>
<dbReference type="Gene3D" id="1.20.1720.10">
    <property type="entry name" value="Multidrug resistance protein D"/>
    <property type="match status" value="1"/>
</dbReference>
<feature type="transmembrane region" description="Helical" evidence="6">
    <location>
        <begin position="39"/>
        <end position="64"/>
    </location>
</feature>
<reference evidence="8" key="1">
    <citation type="journal article" date="2014" name="Int. J. Syst. Evol. Microbiol.">
        <title>Complete genome sequence of Corynebacterium casei LMG S-19264T (=DSM 44701T), isolated from a smear-ripened cheese.</title>
        <authorList>
            <consortium name="US DOE Joint Genome Institute (JGI-PGF)"/>
            <person name="Walter F."/>
            <person name="Albersmeier A."/>
            <person name="Kalinowski J."/>
            <person name="Ruckert C."/>
        </authorList>
    </citation>
    <scope>NUCLEOTIDE SEQUENCE</scope>
    <source>
        <strain evidence="8">JCM 3276</strain>
    </source>
</reference>
<evidence type="ECO:0000313" key="9">
    <source>
        <dbReference type="Proteomes" id="UP000660680"/>
    </source>
</evidence>
<keyword evidence="5 6" id="KW-0472">Membrane</keyword>
<keyword evidence="2" id="KW-0813">Transport</keyword>
<feature type="transmembrane region" description="Helical" evidence="6">
    <location>
        <begin position="353"/>
        <end position="372"/>
    </location>
</feature>
<keyword evidence="3 6" id="KW-0812">Transmembrane</keyword>
<sequence>MRGLSARGRVFATAGGVAFLTAADNTVVAAAAPSIGGDLGLGLAATQAITAAYLVPFAGLLLSAGAFVDRVGERRALRLGLFGFAAGTVLAALGARFGVGVLLGGRAAQGAAAALLVPAALGVIRTRLSDHDRPKGAALWAVCLAAALAGGPALGGLTAEHLHWTWVFWGFLPIVALGVAVLPEPAPPPRPGRVGVLGGGLAAAAMALLTGGLLVLADGHAVAGPLVALGLAAAAAFAVRERHAPILPRELLASRTVRVTVVAQALWGLGVTGVSVVTPLVHQRWLGLGPAEAALPLAAVAGALILAAPFVPRLSRAHGQAAVAAGGLAVVAAGLVAIAAVDHIPLLWPRMPGLVLIGIGSAATVPLTTLALDAAGERAAGAVSGLLGAAREFAGALGVALIALVVAAADLVSGYTWALAAAAAGQLAAAALVWTLCPLDKPSRNSAHQADKSTAAQSTA</sequence>
<proteinExistence type="predicted"/>
<reference evidence="8" key="2">
    <citation type="submission" date="2020-09" db="EMBL/GenBank/DDBJ databases">
        <authorList>
            <person name="Sun Q."/>
            <person name="Ohkuma M."/>
        </authorList>
    </citation>
    <scope>NUCLEOTIDE SEQUENCE</scope>
    <source>
        <strain evidence="8">JCM 3276</strain>
    </source>
</reference>
<dbReference type="AlphaFoldDB" id="A0A918GTR5"/>